<accession>A0ABZ1IMC7</accession>
<evidence type="ECO:0000256" key="1">
    <source>
        <dbReference type="ARBA" id="ARBA00023015"/>
    </source>
</evidence>
<dbReference type="InterPro" id="IPR000524">
    <property type="entry name" value="Tscrpt_reg_HTH_GntR"/>
</dbReference>
<proteinExistence type="predicted"/>
<evidence type="ECO:0000259" key="4">
    <source>
        <dbReference type="PROSITE" id="PS50949"/>
    </source>
</evidence>
<dbReference type="PANTHER" id="PTHR43537">
    <property type="entry name" value="TRANSCRIPTIONAL REGULATOR, GNTR FAMILY"/>
    <property type="match status" value="1"/>
</dbReference>
<dbReference type="InterPro" id="IPR036390">
    <property type="entry name" value="WH_DNA-bd_sf"/>
</dbReference>
<sequence length="230" mass="24996">MTGFGPPPSPTVKLSVVDQVTNQIVEMVLKGELRPGQALPINDMASLMGVSHIPVREALRRLESDGLIVYQRGKGAQVAAVSEDDLRSIFRLRRVIEADVGRRSVALLDEPHLTEIEQRLTDLRAAMTDSTPAAVSPAHQAFHHALLPGATPWDCRMLGQLWVATERYLQLYLGTAQSATATAAIIEEHESLLHAANSANEDTFSKALADHVTWSESEILPAIVMPGPRG</sequence>
<dbReference type="SUPFAM" id="SSF46785">
    <property type="entry name" value="Winged helix' DNA-binding domain"/>
    <property type="match status" value="1"/>
</dbReference>
<evidence type="ECO:0000256" key="2">
    <source>
        <dbReference type="ARBA" id="ARBA00023125"/>
    </source>
</evidence>
<reference evidence="5 6" key="1">
    <citation type="journal article" date="2015" name="Int. J. Syst. Evol. Microbiol.">
        <title>Amycolatopsis rhabdoformis sp. nov., an actinomycete isolated from a tropical forest soil.</title>
        <authorList>
            <person name="Souza W.R."/>
            <person name="Silva R.E."/>
            <person name="Goodfellow M."/>
            <person name="Busarakam K."/>
            <person name="Figueiro F.S."/>
            <person name="Ferreira D."/>
            <person name="Rodrigues-Filho E."/>
            <person name="Moraes L.A.B."/>
            <person name="Zucchi T.D."/>
        </authorList>
    </citation>
    <scope>NUCLEOTIDE SEQUENCE [LARGE SCALE GENOMIC DNA]</scope>
    <source>
        <strain evidence="5 6">NCIMB 14900</strain>
    </source>
</reference>
<keyword evidence="1" id="KW-0805">Transcription regulation</keyword>
<keyword evidence="6" id="KW-1185">Reference proteome</keyword>
<protein>
    <submittedName>
        <fullName evidence="5">GntR family transcriptional regulator</fullName>
    </submittedName>
</protein>
<dbReference type="InterPro" id="IPR036388">
    <property type="entry name" value="WH-like_DNA-bd_sf"/>
</dbReference>
<gene>
    <name evidence="5" type="ORF">VSH64_21895</name>
</gene>
<dbReference type="SUPFAM" id="SSF48008">
    <property type="entry name" value="GntR ligand-binding domain-like"/>
    <property type="match status" value="1"/>
</dbReference>
<feature type="domain" description="HTH gntR-type" evidence="4">
    <location>
        <begin position="14"/>
        <end position="81"/>
    </location>
</feature>
<dbReference type="Pfam" id="PF00392">
    <property type="entry name" value="GntR"/>
    <property type="match status" value="1"/>
</dbReference>
<keyword evidence="3" id="KW-0804">Transcription</keyword>
<dbReference type="CDD" id="cd07377">
    <property type="entry name" value="WHTH_GntR"/>
    <property type="match status" value="1"/>
</dbReference>
<dbReference type="RefSeq" id="WP_326837507.1">
    <property type="nucleotide sequence ID" value="NZ_CP142149.1"/>
</dbReference>
<organism evidence="5 6">
    <name type="scientific">Amycolatopsis rhabdoformis</name>
    <dbReference type="NCBI Taxonomy" id="1448059"/>
    <lineage>
        <taxon>Bacteria</taxon>
        <taxon>Bacillati</taxon>
        <taxon>Actinomycetota</taxon>
        <taxon>Actinomycetes</taxon>
        <taxon>Pseudonocardiales</taxon>
        <taxon>Pseudonocardiaceae</taxon>
        <taxon>Amycolatopsis</taxon>
    </lineage>
</organism>
<dbReference type="Pfam" id="PF07729">
    <property type="entry name" value="FCD"/>
    <property type="match status" value="1"/>
</dbReference>
<dbReference type="InterPro" id="IPR011711">
    <property type="entry name" value="GntR_C"/>
</dbReference>
<dbReference type="Gene3D" id="1.20.120.530">
    <property type="entry name" value="GntR ligand-binding domain-like"/>
    <property type="match status" value="1"/>
</dbReference>
<name>A0ABZ1IMC7_9PSEU</name>
<keyword evidence="2" id="KW-0238">DNA-binding</keyword>
<evidence type="ECO:0000313" key="6">
    <source>
        <dbReference type="Proteomes" id="UP001330812"/>
    </source>
</evidence>
<dbReference type="EMBL" id="CP142149">
    <property type="protein sequence ID" value="WSE34699.1"/>
    <property type="molecule type" value="Genomic_DNA"/>
</dbReference>
<evidence type="ECO:0000313" key="5">
    <source>
        <dbReference type="EMBL" id="WSE34699.1"/>
    </source>
</evidence>
<dbReference type="Gene3D" id="1.10.10.10">
    <property type="entry name" value="Winged helix-like DNA-binding domain superfamily/Winged helix DNA-binding domain"/>
    <property type="match status" value="1"/>
</dbReference>
<dbReference type="PROSITE" id="PS50949">
    <property type="entry name" value="HTH_GNTR"/>
    <property type="match status" value="1"/>
</dbReference>
<dbReference type="SMART" id="SM00345">
    <property type="entry name" value="HTH_GNTR"/>
    <property type="match status" value="1"/>
</dbReference>
<dbReference type="PANTHER" id="PTHR43537:SF24">
    <property type="entry name" value="GLUCONATE OPERON TRANSCRIPTIONAL REPRESSOR"/>
    <property type="match status" value="1"/>
</dbReference>
<evidence type="ECO:0000256" key="3">
    <source>
        <dbReference type="ARBA" id="ARBA00023163"/>
    </source>
</evidence>
<dbReference type="Proteomes" id="UP001330812">
    <property type="component" value="Chromosome"/>
</dbReference>
<dbReference type="InterPro" id="IPR008920">
    <property type="entry name" value="TF_FadR/GntR_C"/>
</dbReference>